<dbReference type="Proteomes" id="UP000245591">
    <property type="component" value="Unassembled WGS sequence"/>
</dbReference>
<dbReference type="InterPro" id="IPR013783">
    <property type="entry name" value="Ig-like_fold"/>
</dbReference>
<protein>
    <submittedName>
        <fullName evidence="2">Uncharacterized protein</fullName>
    </submittedName>
</protein>
<dbReference type="PANTHER" id="PTHR39211:SF1">
    <property type="entry name" value="ABNORMAL SPINDLE-LIKE MICROCEPHALY-ASSOCIATED PROTEIN ASH DOMAIN-CONTAINING PROTEIN"/>
    <property type="match status" value="1"/>
</dbReference>
<evidence type="ECO:0000313" key="2">
    <source>
        <dbReference type="EMBL" id="PWA02344.1"/>
    </source>
</evidence>
<feature type="region of interest" description="Disordered" evidence="1">
    <location>
        <begin position="1559"/>
        <end position="1592"/>
    </location>
</feature>
<feature type="compositionally biased region" description="Basic and acidic residues" evidence="1">
    <location>
        <begin position="1581"/>
        <end position="1592"/>
    </location>
</feature>
<accession>A0A2U1JBE8</accession>
<gene>
    <name evidence="2" type="ORF">BB558_001514</name>
</gene>
<comment type="caution">
    <text evidence="2">The sequence shown here is derived from an EMBL/GenBank/DDBJ whole genome shotgun (WGS) entry which is preliminary data.</text>
</comment>
<feature type="compositionally biased region" description="Basic and acidic residues" evidence="1">
    <location>
        <begin position="1559"/>
        <end position="1568"/>
    </location>
</feature>
<evidence type="ECO:0000256" key="1">
    <source>
        <dbReference type="SAM" id="MobiDB-lite"/>
    </source>
</evidence>
<reference evidence="2 3" key="1">
    <citation type="journal article" date="2018" name="MBio">
        <title>Comparative Genomics Reveals the Core Gene Toolbox for the Fungus-Insect Symbiosis.</title>
        <authorList>
            <person name="Wang Y."/>
            <person name="Stata M."/>
            <person name="Wang W."/>
            <person name="Stajich J.E."/>
            <person name="White M.M."/>
            <person name="Moncalvo J.M."/>
        </authorList>
    </citation>
    <scope>NUCLEOTIDE SEQUENCE [LARGE SCALE GENOMIC DNA]</scope>
    <source>
        <strain evidence="2 3">AUS-126-30</strain>
    </source>
</reference>
<dbReference type="PANTHER" id="PTHR39211">
    <property type="entry name" value="CHROMOSOME 7, WHOLE GENOME SHOTGUN SEQUENCE"/>
    <property type="match status" value="1"/>
</dbReference>
<dbReference type="Gene3D" id="2.60.40.10">
    <property type="entry name" value="Immunoglobulins"/>
    <property type="match status" value="1"/>
</dbReference>
<keyword evidence="3" id="KW-1185">Reference proteome</keyword>
<dbReference type="EMBL" id="MBFU01000084">
    <property type="protein sequence ID" value="PWA02344.1"/>
    <property type="molecule type" value="Genomic_DNA"/>
</dbReference>
<feature type="region of interest" description="Disordered" evidence="1">
    <location>
        <begin position="1143"/>
        <end position="1163"/>
    </location>
</feature>
<proteinExistence type="predicted"/>
<evidence type="ECO:0000313" key="3">
    <source>
        <dbReference type="Proteomes" id="UP000245591"/>
    </source>
</evidence>
<name>A0A2U1JBE8_SMIAN</name>
<organism evidence="2 3">
    <name type="scientific">Smittium angustum</name>
    <dbReference type="NCBI Taxonomy" id="133377"/>
    <lineage>
        <taxon>Eukaryota</taxon>
        <taxon>Fungi</taxon>
        <taxon>Fungi incertae sedis</taxon>
        <taxon>Zoopagomycota</taxon>
        <taxon>Kickxellomycotina</taxon>
        <taxon>Harpellomycetes</taxon>
        <taxon>Harpellales</taxon>
        <taxon>Legeriomycetaceae</taxon>
        <taxon>Smittium</taxon>
    </lineage>
</organism>
<sequence length="1972" mass="225098">MSQFEFLSKNKTFKISKLPQKFILNNVEPKDLNTLIPFCVKNLTQTPIQIQLHSPPENLVLFQDFNANWEMLSQNERDEYISNIQPPINTVNKISENQNNIEILPNSTLDRSIGNTNPQDSILNSYFQDNNCKYLSIDQKKLRRFNQMFNEGPYINQIELNQFEEKTLFMLVNTINTNPSTLSLFKNIKETPTNTQKTQPHKNYKDTQILFKGFVLLESTPLPTETPTENVPNVDQAEFDFIFEKGFKKLFVNNYSPHINFYNSVPNATYTKEIEITNQGTIPIDWTILLTEKKINVENSQDKANIPLTRDQDESNETLFPIIQILDQNGSIKNSATLNPNQTDTLRLVYNSGYEDQIRCKLILQDFDNSSNKIEWIVSGKKKENDGKHRLELLENNELDFGLSASGSWVQQKLVFKNNGDQQLCIKFQIEGETTDLEFQSIDESEDFISEKNESTKSILYSPRKLSRNNTSASEKYNTSNFNCEQNALDSNQNFKNENEIPIIGNDTTNPWESLNYSRSRSNLNKELLPFALRRNAQTEESVTSETSSVFGSSISYPLTVDTSNESPFYRPTNSRHDSVNRLSRLSRISSTSSMNEINEIPEEYIARKLKNRDERSSRKLEDLFIKPGATKSVHIFVKQKPKNSRTKNESGEIVQHSFSIECEYSSFVNGLLQGRRSNLSIPCVMKSCTSLISASPEVLDSGPIGVGTVTAMYVNIKNLSDIEGQFRCSVDSKIVNCIQSPINILPRDTISLRIDIYPRRINPRYRKQINIVNLRNRSQPDLIINVKSEHVDLGSMSYHNLLYKTIFNEREQTFVDFGQTPINSPVLRMIHLKNICNEQIELEVTPENTDVLTVYTLCGSSGITLDIPIKSDSNSVMKYLDVFNESLQESMNTSQSSTLINDENANYHPTLGATEAALRLMDLLKKSEIHGYREKFRERASEAKTKNEMTNVSSENDQIYNGSIDNIFGLGQSKDEGNEYGDKQLFKKNMYSPKNQRFSVYQSGTENDSKLSNLEISKNFYTHDGILGKRLIKQSIETYDKNPEIEKININLINNQDVDNNICVDVNHTYILPHQSHFRKKIDSYVKNIYPLCHGMGLDIDSRLLRSQQPFIQINYKTRFNTTKKPAKQKVEFAKRILFSESHKDNNEKSPNNTNKNYHIDESVAKSQKTSGYFNTMVKRNQKDSVFLNDFTSNHGNSNLNDKYNPNENHLTLVKDSTREKSNNLKAYIRAIVILQHVLQELNGFPQKPFLSSKDEDEYVRYQLDLRKYLEILIKSKFLTMENTISLKANSQRPIFLLFNANRQIALDVDKGIKQYDTSLYMKITKYPENFINSNPSYPQLKEFQNKKIVNLPLSRFFIQASVCSSRLEINQKSVNIGAVKKNETVKKYLLIRNPNSIPLLYAIKKTGSIASGDIIFQDFRYGIIRGYDEKKIYFLFKPILNGNYSEPIFITNVIDPEQSQTITLKASVLKPSNFYINNLILDFGLIEMTNSSKISTKPKILAIKNTTLKTRTFIIKIVEYNSHQVQETIYIKNSSPSNSKTEEKTNIKDILIPDKSSKTRTKDMHPIENVNGLNTPHSQDIKNQSETKTVENSEFNTVLKPGQDKIMSSLTTKLKGGKTISDNGDIPNQKALDGDIKNSFECVMHLNFLSQTYLTPKPVNNENFNFLRSATPNESKVLGINPTGEESELNHVFSLMHLSSEDMEMIESLEQKIKIANRKNKPEKAEKYVKKINLLKYGKNGIPNNQEFLMPQPTIVGASGTDEKSKDLVDSMNEIVLKDKNDTISSSEIIDKSLMNKQNEKQILSQRLKTNQNKKDYVLPTISNYKINGDGSVSATILPNEVVAIPVEATIETYLAHTNTNEIKSGTGDPKLVGNDIKIINREIISNSDKPALQNPILDSSEKGYIEPRKVVGMNIAGDFSELVPKDLHETATLIQPGSTVKMARKIIVYEQKDQDDVKTVQVICEIAYK</sequence>